<evidence type="ECO:0000259" key="4">
    <source>
        <dbReference type="PROSITE" id="PS50043"/>
    </source>
</evidence>
<dbReference type="PROSITE" id="PS50043">
    <property type="entry name" value="HTH_LUXR_2"/>
    <property type="match status" value="1"/>
</dbReference>
<dbReference type="PROSITE" id="PS00622">
    <property type="entry name" value="HTH_LUXR_1"/>
    <property type="match status" value="1"/>
</dbReference>
<dbReference type="Pfam" id="PF00196">
    <property type="entry name" value="GerE"/>
    <property type="match status" value="1"/>
</dbReference>
<dbReference type="InterPro" id="IPR000792">
    <property type="entry name" value="Tscrpt_reg_LuxR_C"/>
</dbReference>
<reference evidence="5" key="1">
    <citation type="submission" date="2018-06" db="EMBL/GenBank/DDBJ databases">
        <authorList>
            <person name="Zhirakovskaya E."/>
        </authorList>
    </citation>
    <scope>NUCLEOTIDE SEQUENCE</scope>
</reference>
<gene>
    <name evidence="5" type="ORF">MNBD_NITROSPINAE02-1620</name>
</gene>
<keyword evidence="1" id="KW-0805">Transcription regulation</keyword>
<organism evidence="5">
    <name type="scientific">hydrothermal vent metagenome</name>
    <dbReference type="NCBI Taxonomy" id="652676"/>
    <lineage>
        <taxon>unclassified sequences</taxon>
        <taxon>metagenomes</taxon>
        <taxon>ecological metagenomes</taxon>
    </lineage>
</organism>
<dbReference type="AlphaFoldDB" id="A0A3B1CLQ5"/>
<proteinExistence type="predicted"/>
<feature type="domain" description="HTH luxR-type" evidence="4">
    <location>
        <begin position="217"/>
        <end position="282"/>
    </location>
</feature>
<evidence type="ECO:0000256" key="3">
    <source>
        <dbReference type="ARBA" id="ARBA00023163"/>
    </source>
</evidence>
<evidence type="ECO:0000256" key="1">
    <source>
        <dbReference type="ARBA" id="ARBA00023015"/>
    </source>
</evidence>
<dbReference type="GO" id="GO:0003677">
    <property type="term" value="F:DNA binding"/>
    <property type="evidence" value="ECO:0007669"/>
    <property type="project" value="UniProtKB-KW"/>
</dbReference>
<dbReference type="CDD" id="cd06170">
    <property type="entry name" value="LuxR_C_like"/>
    <property type="match status" value="1"/>
</dbReference>
<accession>A0A3B1CLQ5</accession>
<dbReference type="InterPro" id="IPR036388">
    <property type="entry name" value="WH-like_DNA-bd_sf"/>
</dbReference>
<evidence type="ECO:0000313" key="5">
    <source>
        <dbReference type="EMBL" id="VAX17647.1"/>
    </source>
</evidence>
<dbReference type="PANTHER" id="PTHR44688">
    <property type="entry name" value="DNA-BINDING TRANSCRIPTIONAL ACTIVATOR DEVR_DOSR"/>
    <property type="match status" value="1"/>
</dbReference>
<protein>
    <recommendedName>
        <fullName evidence="4">HTH luxR-type domain-containing protein</fullName>
    </recommendedName>
</protein>
<dbReference type="Gene3D" id="1.10.10.10">
    <property type="entry name" value="Winged helix-like DNA-binding domain superfamily/Winged helix DNA-binding domain"/>
    <property type="match status" value="1"/>
</dbReference>
<dbReference type="PANTHER" id="PTHR44688:SF16">
    <property type="entry name" value="DNA-BINDING TRANSCRIPTIONAL ACTIVATOR DEVR_DOSR"/>
    <property type="match status" value="1"/>
</dbReference>
<evidence type="ECO:0000256" key="2">
    <source>
        <dbReference type="ARBA" id="ARBA00023125"/>
    </source>
</evidence>
<name>A0A3B1CLQ5_9ZZZZ</name>
<dbReference type="SUPFAM" id="SSF46894">
    <property type="entry name" value="C-terminal effector domain of the bipartite response regulators"/>
    <property type="match status" value="1"/>
</dbReference>
<dbReference type="SMART" id="SM00421">
    <property type="entry name" value="HTH_LUXR"/>
    <property type="match status" value="1"/>
</dbReference>
<dbReference type="GO" id="GO:0006355">
    <property type="term" value="P:regulation of DNA-templated transcription"/>
    <property type="evidence" value="ECO:0007669"/>
    <property type="project" value="InterPro"/>
</dbReference>
<dbReference type="PRINTS" id="PR00038">
    <property type="entry name" value="HTHLUXR"/>
</dbReference>
<keyword evidence="3" id="KW-0804">Transcription</keyword>
<dbReference type="EMBL" id="UOGE01000026">
    <property type="protein sequence ID" value="VAX17647.1"/>
    <property type="molecule type" value="Genomic_DNA"/>
</dbReference>
<keyword evidence="2" id="KW-0238">DNA-binding</keyword>
<sequence>MSPVKNVQLTSATSKKIWRFLDSLYASKSKTEVIKCLLEESTRIIPHETAMYIPVDLVTGAPADKGYMGHNVSDVEAVNNAYSAHYYSKDPLKFLPLPSFANKAFYVSEVVSTPKLMDIEFYQDFLKPLGVARILACAIIDDGHSMCGFGFHRTLGQKDFGAKEKTILNLLIPHIKNAFTICDIRERLKSLERNDRDGIEEDFLQDSISFLKSIIITAKERYNLSGREVEIVSLLLRGAPNRLIAESLCLAIPTVKEHLGSIYKKAKASNRTALVAMLLTPRFLDS</sequence>
<dbReference type="InterPro" id="IPR016032">
    <property type="entry name" value="Sig_transdc_resp-reg_C-effctor"/>
</dbReference>